<feature type="region of interest" description="Disordered" evidence="2">
    <location>
        <begin position="1743"/>
        <end position="1779"/>
    </location>
</feature>
<protein>
    <recommendedName>
        <fullName evidence="3">Vacuolar protein sorting-associated protein 13 VPS13 adaptor binding domain-containing protein</fullName>
    </recommendedName>
</protein>
<name>A0A7S4IU24_9STRA</name>
<feature type="region of interest" description="Disordered" evidence="2">
    <location>
        <begin position="602"/>
        <end position="621"/>
    </location>
</feature>
<evidence type="ECO:0000256" key="1">
    <source>
        <dbReference type="ARBA" id="ARBA00006545"/>
    </source>
</evidence>
<dbReference type="InterPro" id="IPR009543">
    <property type="entry name" value="VPS13_VAB"/>
</dbReference>
<feature type="compositionally biased region" description="Basic residues" evidence="2">
    <location>
        <begin position="1285"/>
        <end position="1298"/>
    </location>
</feature>
<feature type="region of interest" description="Disordered" evidence="2">
    <location>
        <begin position="1815"/>
        <end position="1841"/>
    </location>
</feature>
<gene>
    <name evidence="4" type="ORF">OAUR00152_LOCUS15354</name>
</gene>
<feature type="compositionally biased region" description="Basic and acidic residues" evidence="2">
    <location>
        <begin position="1751"/>
        <end position="1768"/>
    </location>
</feature>
<feature type="compositionally biased region" description="Polar residues" evidence="2">
    <location>
        <begin position="1769"/>
        <end position="1778"/>
    </location>
</feature>
<feature type="region of interest" description="Disordered" evidence="2">
    <location>
        <begin position="627"/>
        <end position="649"/>
    </location>
</feature>
<evidence type="ECO:0000256" key="2">
    <source>
        <dbReference type="SAM" id="MobiDB-lite"/>
    </source>
</evidence>
<feature type="region of interest" description="Disordered" evidence="2">
    <location>
        <begin position="1464"/>
        <end position="1484"/>
    </location>
</feature>
<dbReference type="GO" id="GO:0006623">
    <property type="term" value="P:protein targeting to vacuole"/>
    <property type="evidence" value="ECO:0007669"/>
    <property type="project" value="TreeGrafter"/>
</dbReference>
<dbReference type="PANTHER" id="PTHR16166:SF93">
    <property type="entry name" value="INTERMEMBRANE LIPID TRANSFER PROTEIN VPS13"/>
    <property type="match status" value="1"/>
</dbReference>
<reference evidence="4" key="1">
    <citation type="submission" date="2021-01" db="EMBL/GenBank/DDBJ databases">
        <authorList>
            <person name="Corre E."/>
            <person name="Pelletier E."/>
            <person name="Niang G."/>
            <person name="Scheremetjew M."/>
            <person name="Finn R."/>
            <person name="Kale V."/>
            <person name="Holt S."/>
            <person name="Cochrane G."/>
            <person name="Meng A."/>
            <person name="Brown T."/>
            <person name="Cohen L."/>
        </authorList>
    </citation>
    <scope>NUCLEOTIDE SEQUENCE</scope>
    <source>
        <strain evidence="4">Isolate 1302-5</strain>
    </source>
</reference>
<feature type="region of interest" description="Disordered" evidence="2">
    <location>
        <begin position="1279"/>
        <end position="1310"/>
    </location>
</feature>
<dbReference type="PANTHER" id="PTHR16166">
    <property type="entry name" value="VACUOLAR PROTEIN SORTING-ASSOCIATED PROTEIN VPS13"/>
    <property type="match status" value="1"/>
</dbReference>
<feature type="region of interest" description="Disordered" evidence="2">
    <location>
        <begin position="139"/>
        <end position="212"/>
    </location>
</feature>
<feature type="region of interest" description="Disordered" evidence="2">
    <location>
        <begin position="247"/>
        <end position="275"/>
    </location>
</feature>
<comment type="similarity">
    <text evidence="1">Belongs to the VPS13 family.</text>
</comment>
<feature type="compositionally biased region" description="Low complexity" evidence="2">
    <location>
        <begin position="184"/>
        <end position="198"/>
    </location>
</feature>
<dbReference type="Pfam" id="PF25036">
    <property type="entry name" value="VPS13_VAB"/>
    <property type="match status" value="1"/>
</dbReference>
<proteinExistence type="inferred from homology"/>
<dbReference type="GO" id="GO:0045053">
    <property type="term" value="P:protein retention in Golgi apparatus"/>
    <property type="evidence" value="ECO:0007669"/>
    <property type="project" value="TreeGrafter"/>
</dbReference>
<dbReference type="EMBL" id="HBKQ01022613">
    <property type="protein sequence ID" value="CAE2239768.1"/>
    <property type="molecule type" value="Transcribed_RNA"/>
</dbReference>
<dbReference type="InterPro" id="IPR026847">
    <property type="entry name" value="VPS13"/>
</dbReference>
<feature type="compositionally biased region" description="Low complexity" evidence="2">
    <location>
        <begin position="630"/>
        <end position="641"/>
    </location>
</feature>
<organism evidence="4">
    <name type="scientific">Odontella aurita</name>
    <dbReference type="NCBI Taxonomy" id="265563"/>
    <lineage>
        <taxon>Eukaryota</taxon>
        <taxon>Sar</taxon>
        <taxon>Stramenopiles</taxon>
        <taxon>Ochrophyta</taxon>
        <taxon>Bacillariophyta</taxon>
        <taxon>Mediophyceae</taxon>
        <taxon>Biddulphiophycidae</taxon>
        <taxon>Eupodiscales</taxon>
        <taxon>Odontellaceae</taxon>
        <taxon>Odontella</taxon>
    </lineage>
</organism>
<feature type="region of interest" description="Disordered" evidence="2">
    <location>
        <begin position="1050"/>
        <end position="1074"/>
    </location>
</feature>
<evidence type="ECO:0000259" key="3">
    <source>
        <dbReference type="Pfam" id="PF25036"/>
    </source>
</evidence>
<sequence length="3570" mass="393447">MSAKKLIIQVIENWAGEYIPSVSRENLNIGLFRGKIKLTDVPLDGDLIGSHVLGAVGLSGFGVLSCHARELRMTIPWGSLEKEPTKFELTGVHLVCVPLAPGTTSRTYGAGTADDPKCALRTRAKRAALARLERNFFAGRIPGEGPSGSTSRHSRQKQQHRPSSKGQAVGEGKGGNTKVNGDVAGAALSGSEEGSSDNSDNDDGDESQPNNSWLARLRRKIFRNIEMSVRDAHIRCEVPEGGLKMRLRGSSRKRSRVESGKSAFGTRPTESHSNNDERAFAFGCNLGSVVIRTSEGEWDSGASVEDFDSPTSQAAAKDCVGTAAPPSKHEEGNRSHKVLDINGLSVYWDDSPPVLVSESELLVSGGASFLTPEKVNRRVAAAMEALRDNQDPGSDIISLLSCNEKSTSSPGGRQSDSRQSSFSQQCAHSYCCKDLSFQLRATFIDRGGLDATQCLAELSPCRIDLDLRPWQYMQYQRLRTAMFAQQRLDTMLHKRPDNSPRMDPRAWWRYIIACVVARPDWRPWRDVRRIVRSRARYLELVRKQFVPSPSNGNGRHRGLSEGESLELLRMEEDLPIEALLSFHLLALRRVDGARALADLQARRGQPTDRLGKSGFRRSRSSLSRIRRALVGSSSKGKPSNGNVGGHDMEEQLLGSDSIQSQSASSDEGDEELLQELSEEKEPMHLAFKAESITISVRLFKDAARNGIARVEAETSGIVRSLGDGKKDLIFDVTSLEAINLIGSAVPTGTNRILTVAAAQNDSKVYSQGSTIQSRTGSSTPQMKSQNIDELTNGKHFTIVPETDGVGWYGEKNKPVGVVCRVLASIDSSSVAISVSANPATLIGDKVCLDALADFFSNPAPEMQSVLRGQLRNAATPLAHKAQLALMAPVSMSLRMDVDAPKLWVPISSHLADGAIFLDIGRIKMNLLKPERVTETKWDVFAREMQLKYVRGISDFCLSGSAGIVPRFSDTAEGHPVNEISVVRPFQINVVAHLVGEKERKLLSTEEKSSVSVTVGDLDLNLADVDILASAIGKWYAAGILRMKERSAQSSTLHSQGYTKHRRKEPQTGNLDSPPLEFTVSVKRIEMMLECCSKAIAGVQSDRRTYLVSLCGIEVGLDITRELQQKSTFMTLEDAKVVQIAEKAHPSHQVLARTEMVPTMAAQSFSSPTTQAYTPPRTPKTSRVVIAGFETPSMGHPPTTPGRTDASSLYTAVASPNRMDKPILRFSYLHDGLNHLDEIEIFVEPFTVCLTPTSLKDFLKGAQRVVDLGQLITAEMERKIHEQGRSARRREHHANKSKNRPASPDNDANSISSGIDSSLMFRLTVKDATILAGRPFITHASDICSIDEGPTTDSAIQILFSALIMFQSVENADSSGSKTLHISAENLSTTIGTTFEPVSMSDAPPSIGPTAAEIRVVYSTVNQGIVISQELSIDCDTLKSCVTPSDISTVGSVIRIMTNRMKSAPVKETLSGNRDDGGSRSKIPFTKQEQGYGKKSFASLLQFKKKGTGIATSVRFELQTFSFVLLRPFSSHTGVRPLFDMNGNQTKGKLDGCLSALSGECSSLVSAFFFNSDNADWEYAIEPFDIVVAIEQMPNELALSAATPGFINMNFTGALLKEIADIDFDSSQSREGNDSGLSTPVSTAKGQMRLSNMNSISIQNDSGLDLIVYPVGFDVSGGDVLEELQHGIFLNDNASTILKLDSYFGSVSTPTVSLGLAPASAKRVGQRKVVSCLPVTRGKDESASIHRLRPFIPEHELHTQSKSNLRKESPNGTTDSLASSPLHDIEPVVEWCMQNQRLRATTSDVYSLEKGKDVLSSSVWSPGDESITDTDGADGQSYSRSRSGAYTLSSDLVISTTPRTVTTNWLKPYLTNDSPEWTDMTCTLKMVRDRVMLPDDSWIWVCDWTVDLSGEYGSETDADGWEYESEFDAFGRSRRFYRRGDLVRRRRWTRTRMMKPPKLDDPKRPLAILWETQKDDDSGNLIAKITSHVTIHNQTDVPISFFVHSYSWESEMLVGSAEGGKTLSVPAVLASATYLRLAKIRPDKALTSTSLKDYRYSDRLMIVPTSYTSSVLLRTSVRWSDKRVGMTEHTSKPDRLHFLVHIKTVRGRIDIFIDPVLRVINLLPCTLQYQLGETIQTNSGIASERKVVKRVEGGVEIGKESSSGAVDPKLKPHISLRVPGYKWSRWQRIVNRKANSHTWQPPMSEQDKLYQANKEDVDHADEYKTVVRFERLTPGGDSLHLILSVQPGHHPSLRIYSQYWIMDKTGFGLRFVDGFKDLIGTTPRNEFSRRSYLESKEGKLPKMKNDLMLPGHQWSIGMSGMSLFYSKKEKLAISIECGVDDLAVANRVKSKWTAGMDVSNVMPKTVFSVDEYDGPRRFELSLNVRLAPSIFSRTKFITLYPRYSIYNLLPSGLFVAQDGCLNSETFIPPQSSVPFHWEESYSPPKIRLCREKVSSGGSFQDSSPEDPWTNGSIQLDKVGITSMRLPGDEPEPVVVQVEVRLASVQQNSAVAVLIWSTSKSSNPLYLLRNSSSQRILCSQPLSHDTEESNTSVPGELLSSYDGCSSGENVLSRYEGCSSGDAPKSGNATVARGSALRRLLKDRDYLSNEKMDDRLTPTVGFECGIIKSFGRIDNRDEYVWEVQQGQSCCFGFDDPEKPHIIEWTSASHSFDEDSADAVCVLDVDALGSSSTLLLPGSGIACLCQIRAEHSTKVIEFVDVKGEGLGSDLLTSPKLAMQEKTLHYQNFLKDGSISPRAESDSTSTGGKKPDEEYLTFTLRMDLPGITISVVDNAAENVSGREILLLQSESWIVEFSQTREGYHAVELSLMSLQIDNHVSKSIHPVLVFCPRLDEREPFLHISAVRRLQPTNSTYVFRYAALRVLAIDIFLDRITAERVAIFIQPLWKVREERNEDPEKWIKDVTTSMARKYARPDRRAPRDIEQAIQTANSGRVYVEHLVLHPIRLSLTFTQEWMDWNPATEGLMIFQFIRGMASIANAPLVFTSFLANHAFEAPQSLFRIISAHYSSQLTKQIFAILGSLAILNGPADFLANVGTGVRDFFYEPINGIMYGPQQFIEGLETGAQSLARGVFVGVVRGVSNVTEVVNSNLAAVTADEAFIDERAAHQRLLTDAMSRGKSRTMSDSLYLAGASVARGVKSGAMGIVEQPAIMSSRHGPVGFMQGVAKALVGVVVKPVVGIGDAAVLVMNHCSEATSQKEVVLKIPKRLRRALPRKSPDQRHTVMLVPYDEKAAKAQRIVTGNESIDDVYVGHVNIPNYLIIASEQCLWAIDRLSRDPWCLSWEEISHFHMDGSSMQVTYFSPMYGLMSHMFEVASAVESAELFNLLTMNVGKMGNCSSKSGLDRSILDNGLNNVGEFNIPGIKSQQVNHVFGSSNSKKKRISSSVKDEIDVIEQCFARVKELGSELPTFFKALDEESWTLINSWGQVFSGLSSRRCLSAGIINGTGTCVQIKSTKLMEGGSPIYNIPSKEYDQEQGMLHPGGAIIFFAWGAVPSLVQAGRVFMVIETNAFVCELADRKSNATCALPMSSFQVGFLEKSFDPSAWWAKYWLLIKKV</sequence>
<accession>A0A7S4IU24</accession>
<evidence type="ECO:0000313" key="4">
    <source>
        <dbReference type="EMBL" id="CAE2239768.1"/>
    </source>
</evidence>
<feature type="compositionally biased region" description="Basic residues" evidence="2">
    <location>
        <begin position="152"/>
        <end position="163"/>
    </location>
</feature>
<feature type="domain" description="Vacuolar protein sorting-associated protein 13 VPS13 adaptor binding" evidence="3">
    <location>
        <begin position="1977"/>
        <end position="2543"/>
    </location>
</feature>